<dbReference type="Proteomes" id="UP000198882">
    <property type="component" value="Unassembled WGS sequence"/>
</dbReference>
<protein>
    <submittedName>
        <fullName evidence="1">Uncharacterized protein</fullName>
    </submittedName>
</protein>
<dbReference type="EMBL" id="FNFE01000001">
    <property type="protein sequence ID" value="SDJ63601.1"/>
    <property type="molecule type" value="Genomic_DNA"/>
</dbReference>
<organism evidence="1 2">
    <name type="scientific">Natronorubrum texcoconense</name>
    <dbReference type="NCBI Taxonomy" id="1095776"/>
    <lineage>
        <taxon>Archaea</taxon>
        <taxon>Methanobacteriati</taxon>
        <taxon>Methanobacteriota</taxon>
        <taxon>Stenosarchaea group</taxon>
        <taxon>Halobacteria</taxon>
        <taxon>Halobacteriales</taxon>
        <taxon>Natrialbaceae</taxon>
        <taxon>Natronorubrum</taxon>
    </lineage>
</organism>
<evidence type="ECO:0000313" key="1">
    <source>
        <dbReference type="EMBL" id="SDJ63601.1"/>
    </source>
</evidence>
<accession>A0A1G8VBY3</accession>
<evidence type="ECO:0000313" key="2">
    <source>
        <dbReference type="Proteomes" id="UP000198882"/>
    </source>
</evidence>
<sequence>MTDDDRYKLFGVYLSEPTVDALAESLYEEAGVVDLETYFDETADFVPAGDPGADATDALLADVLESFATRYDEAAFETAETVDPDSFTLVHLAAKPRRVTELRERFQAAATIQETDLRTVQTAILAAHLETELEA</sequence>
<dbReference type="OrthoDB" id="202451at2157"/>
<name>A0A1G8VBY3_9EURY</name>
<proteinExistence type="predicted"/>
<dbReference type="RefSeq" id="WP_090303700.1">
    <property type="nucleotide sequence ID" value="NZ_FNFE01000001.1"/>
</dbReference>
<reference evidence="2" key="1">
    <citation type="submission" date="2016-10" db="EMBL/GenBank/DDBJ databases">
        <authorList>
            <person name="Varghese N."/>
            <person name="Submissions S."/>
        </authorList>
    </citation>
    <scope>NUCLEOTIDE SEQUENCE [LARGE SCALE GENOMIC DNA]</scope>
    <source>
        <strain evidence="2">B4,CECT 8067,JCM 17497</strain>
    </source>
</reference>
<keyword evidence="2" id="KW-1185">Reference proteome</keyword>
<gene>
    <name evidence="1" type="ORF">SAMN04515672_1270</name>
</gene>
<dbReference type="AlphaFoldDB" id="A0A1G8VBY3"/>